<gene>
    <name evidence="11" type="primary">OST1</name>
    <name evidence="11" type="ORF">EHS25_008651</name>
</gene>
<evidence type="ECO:0000256" key="7">
    <source>
        <dbReference type="ARBA" id="ARBA00022824"/>
    </source>
</evidence>
<keyword evidence="11" id="KW-0808">Transferase</keyword>
<comment type="caution">
    <text evidence="11">The sequence shown here is derived from an EMBL/GenBank/DDBJ whole genome shotgun (WGS) entry which is preliminary data.</text>
</comment>
<evidence type="ECO:0000256" key="6">
    <source>
        <dbReference type="ARBA" id="ARBA00022729"/>
    </source>
</evidence>
<evidence type="ECO:0000256" key="2">
    <source>
        <dbReference type="ARBA" id="ARBA00004115"/>
    </source>
</evidence>
<keyword evidence="6 10" id="KW-0732">Signal</keyword>
<sequence>MRVSLSLSLLLLPAAALAAPAANFLNTAIARTVELGGSTTSVTTQYNVKSLVDGPGEYWLPLAGKEGEEPAWWEVNVGGKGVDGVKLVPRESSEGAPTVVVPLGKMKKDDTVTLSLTYTTIHAAKPLPATIEQRDPQYLLWKTESTYVDSWYPVDVERVKIRSPSPNILRHSSVPTTYTRDNTVTRASATITLGPFHSVPATLGGSSVEQQPFEVHYETKEPVMALRSLRRSAEVSHWGGNLNIQDELDLTNMGPKLKGHFSRLAHQQSRFHAAMPAQIFTDLTLRLPPTAHSVYYYDTIGNVSTSKFRAGSTPETAKSSKVRTSPRTVEGLLELKPRYPILGGWNYSFVVGWDMPLGDALKTDVAAVKNVLAVPFLTGVKDLVADDVELKIVLPEAARDVEVFTPFAVDSITHSMHRTYLDSIGRPAITIKKAHCTENHAQTIYVSYTYPVSSLLHKPLTVAGVVLGLFMLGLGLRRVDYSIERKK</sequence>
<dbReference type="PANTHER" id="PTHR21049:SF0">
    <property type="entry name" value="DOLICHYL-DIPHOSPHOOLIGOSACCHARIDE--PROTEIN GLYCOSYLTRANSFERASE SUBUNIT 1"/>
    <property type="match status" value="1"/>
</dbReference>
<evidence type="ECO:0000313" key="11">
    <source>
        <dbReference type="EMBL" id="RSH92236.1"/>
    </source>
</evidence>
<keyword evidence="12" id="KW-1185">Reference proteome</keyword>
<keyword evidence="9 10" id="KW-0472">Membrane</keyword>
<dbReference type="Pfam" id="PF04597">
    <property type="entry name" value="Ribophorin_I"/>
    <property type="match status" value="1"/>
</dbReference>
<dbReference type="AlphaFoldDB" id="A0A427YMD5"/>
<feature type="signal peptide" evidence="10">
    <location>
        <begin position="1"/>
        <end position="18"/>
    </location>
</feature>
<name>A0A427YMD5_9TREE</name>
<evidence type="ECO:0000256" key="3">
    <source>
        <dbReference type="ARBA" id="ARBA00004922"/>
    </source>
</evidence>
<comment type="pathway">
    <text evidence="3 10">Protein modification; protein glycosylation.</text>
</comment>
<keyword evidence="7 10" id="KW-0256">Endoplasmic reticulum</keyword>
<proteinExistence type="inferred from homology"/>
<keyword evidence="8 10" id="KW-1133">Transmembrane helix</keyword>
<comment type="similarity">
    <text evidence="4 10">Belongs to the OST1 family.</text>
</comment>
<dbReference type="GO" id="GO:0018279">
    <property type="term" value="P:protein N-linked glycosylation via asparagine"/>
    <property type="evidence" value="ECO:0007669"/>
    <property type="project" value="TreeGrafter"/>
</dbReference>
<evidence type="ECO:0000256" key="9">
    <source>
        <dbReference type="ARBA" id="ARBA00023136"/>
    </source>
</evidence>
<dbReference type="UniPathway" id="UPA00378"/>
<dbReference type="InterPro" id="IPR007676">
    <property type="entry name" value="Ribophorin_I"/>
</dbReference>
<accession>A0A427YMD5</accession>
<evidence type="ECO:0000256" key="4">
    <source>
        <dbReference type="ARBA" id="ARBA00008905"/>
    </source>
</evidence>
<comment type="function">
    <text evidence="1 10">Subunit of the oligosaccharyl transferase (OST) complex that catalyzes the initial transfer of a defined glycan (Glc(3)Man(9)GlcNAc(2) in eukaryotes) from the lipid carrier dolichol-pyrophosphate to an asparagine residue within an Asn-X-Ser/Thr consensus motif in nascent polypeptide chains, the first step in protein N-glycosylation. N-glycosylation occurs cotranslationally and the complex associates with the Sec61 complex at the channel-forming translocon complex that mediates protein translocation across the endoplasmic reticulum (ER). All subunits are required for a maximal enzyme activity.</text>
</comment>
<keyword evidence="5 10" id="KW-0812">Transmembrane</keyword>
<evidence type="ECO:0000256" key="1">
    <source>
        <dbReference type="ARBA" id="ARBA00002791"/>
    </source>
</evidence>
<dbReference type="OrthoDB" id="310030at2759"/>
<comment type="subcellular location">
    <subcellularLocation>
        <location evidence="2 10">Endoplasmic reticulum membrane</location>
        <topology evidence="2 10">Single-pass type I membrane protein</topology>
    </subcellularLocation>
</comment>
<comment type="subunit">
    <text evidence="10">Component of the oligosaccharyltransferase (OST) complex.</text>
</comment>
<reference evidence="11 12" key="1">
    <citation type="submission" date="2018-11" db="EMBL/GenBank/DDBJ databases">
        <title>Genome sequence of Saitozyma podzolica DSM 27192.</title>
        <authorList>
            <person name="Aliyu H."/>
            <person name="Gorte O."/>
            <person name="Ochsenreither K."/>
        </authorList>
    </citation>
    <scope>NUCLEOTIDE SEQUENCE [LARGE SCALE GENOMIC DNA]</scope>
    <source>
        <strain evidence="11 12">DSM 27192</strain>
    </source>
</reference>
<evidence type="ECO:0000256" key="8">
    <source>
        <dbReference type="ARBA" id="ARBA00022989"/>
    </source>
</evidence>
<dbReference type="Proteomes" id="UP000279259">
    <property type="component" value="Unassembled WGS sequence"/>
</dbReference>
<protein>
    <recommendedName>
        <fullName evidence="10">Dolichyl-diphosphooligosaccharide--protein glycosyltransferase subunit 1</fullName>
    </recommendedName>
</protein>
<dbReference type="GO" id="GO:0008250">
    <property type="term" value="C:oligosaccharyltransferase complex"/>
    <property type="evidence" value="ECO:0007669"/>
    <property type="project" value="UniProtKB-UniRule"/>
</dbReference>
<dbReference type="EMBL" id="RSCD01000006">
    <property type="protein sequence ID" value="RSH92236.1"/>
    <property type="molecule type" value="Genomic_DNA"/>
</dbReference>
<organism evidence="11 12">
    <name type="scientific">Saitozyma podzolica</name>
    <dbReference type="NCBI Taxonomy" id="1890683"/>
    <lineage>
        <taxon>Eukaryota</taxon>
        <taxon>Fungi</taxon>
        <taxon>Dikarya</taxon>
        <taxon>Basidiomycota</taxon>
        <taxon>Agaricomycotina</taxon>
        <taxon>Tremellomycetes</taxon>
        <taxon>Tremellales</taxon>
        <taxon>Trimorphomycetaceae</taxon>
        <taxon>Saitozyma</taxon>
    </lineage>
</organism>
<dbReference type="PANTHER" id="PTHR21049">
    <property type="entry name" value="RIBOPHORIN I"/>
    <property type="match status" value="1"/>
</dbReference>
<feature type="transmembrane region" description="Helical" evidence="10">
    <location>
        <begin position="460"/>
        <end position="479"/>
    </location>
</feature>
<evidence type="ECO:0000256" key="10">
    <source>
        <dbReference type="RuleBase" id="RU361143"/>
    </source>
</evidence>
<dbReference type="STRING" id="1890683.A0A427YMD5"/>
<evidence type="ECO:0000313" key="12">
    <source>
        <dbReference type="Proteomes" id="UP000279259"/>
    </source>
</evidence>
<dbReference type="GO" id="GO:0016740">
    <property type="term" value="F:transferase activity"/>
    <property type="evidence" value="ECO:0007669"/>
    <property type="project" value="UniProtKB-KW"/>
</dbReference>
<feature type="chain" id="PRO_5018817749" description="Dolichyl-diphosphooligosaccharide--protein glycosyltransferase subunit 1" evidence="10">
    <location>
        <begin position="19"/>
        <end position="487"/>
    </location>
</feature>
<evidence type="ECO:0000256" key="5">
    <source>
        <dbReference type="ARBA" id="ARBA00022692"/>
    </source>
</evidence>